<feature type="region of interest" description="Disordered" evidence="1">
    <location>
        <begin position="35"/>
        <end position="77"/>
    </location>
</feature>
<protein>
    <recommendedName>
        <fullName evidence="3">Haemolysin activator HlyB C-terminal domain-containing protein</fullName>
    </recommendedName>
</protein>
<dbReference type="RefSeq" id="WP_181267569.1">
    <property type="nucleotide sequence ID" value="NZ_VDES01000002.1"/>
</dbReference>
<dbReference type="PANTHER" id="PTHR34597:SF1">
    <property type="entry name" value="HEME_HEMOPEXIN TRANSPORTER PROTEIN HUXB"/>
    <property type="match status" value="1"/>
</dbReference>
<name>A0A7V8REF3_9SPHN</name>
<dbReference type="GO" id="GO:0008320">
    <property type="term" value="F:protein transmembrane transporter activity"/>
    <property type="evidence" value="ECO:0007669"/>
    <property type="project" value="TreeGrafter"/>
</dbReference>
<organism evidence="4 5">
    <name type="scientific">Sphingomonas ursincola</name>
    <dbReference type="NCBI Taxonomy" id="56361"/>
    <lineage>
        <taxon>Bacteria</taxon>
        <taxon>Pseudomonadati</taxon>
        <taxon>Pseudomonadota</taxon>
        <taxon>Alphaproteobacteria</taxon>
        <taxon>Sphingomonadales</taxon>
        <taxon>Sphingomonadaceae</taxon>
        <taxon>Sphingomonas</taxon>
    </lineage>
</organism>
<dbReference type="GO" id="GO:0046819">
    <property type="term" value="P:protein secretion by the type V secretion system"/>
    <property type="evidence" value="ECO:0007669"/>
    <property type="project" value="TreeGrafter"/>
</dbReference>
<dbReference type="Gene3D" id="2.40.160.50">
    <property type="entry name" value="membrane protein fhac: a member of the omp85/tpsb transporter family"/>
    <property type="match status" value="1"/>
</dbReference>
<dbReference type="Pfam" id="PF03865">
    <property type="entry name" value="ShlB"/>
    <property type="match status" value="1"/>
</dbReference>
<evidence type="ECO:0000256" key="2">
    <source>
        <dbReference type="SAM" id="SignalP"/>
    </source>
</evidence>
<dbReference type="AlphaFoldDB" id="A0A7V8REF3"/>
<evidence type="ECO:0000256" key="1">
    <source>
        <dbReference type="SAM" id="MobiDB-lite"/>
    </source>
</evidence>
<dbReference type="InterPro" id="IPR005565">
    <property type="entry name" value="Hemolysn_activator_HlyB_C"/>
</dbReference>
<feature type="chain" id="PRO_5030606240" description="Haemolysin activator HlyB C-terminal domain-containing protein" evidence="2">
    <location>
        <begin position="26"/>
        <end position="626"/>
    </location>
</feature>
<reference evidence="4 5" key="1">
    <citation type="journal article" date="1994" name="Int. J. Syst. Bacteriol.">
        <title>Phylogenetic positions of novel aerobic, bacteriochlorophyll a-containing bacteria and description of Roseococcus thiosulfatophilus gen. nov., sp. nov., Erythromicrobium ramosum gen. nov., sp. nov., and Erythrobacter litoralis sp. nov.</title>
        <authorList>
            <person name="Yurkov V."/>
            <person name="Stackebrandt E."/>
            <person name="Holmes A."/>
            <person name="Fuerst J.A."/>
            <person name="Hugenholtz P."/>
            <person name="Golecki J."/>
            <person name="Gad'on N."/>
            <person name="Gorlenko V.M."/>
            <person name="Kompantseva E.I."/>
            <person name="Drews G."/>
        </authorList>
    </citation>
    <scope>NUCLEOTIDE SEQUENCE [LARGE SCALE GENOMIC DNA]</scope>
    <source>
        <strain evidence="4 5">KR-99</strain>
    </source>
</reference>
<keyword evidence="2" id="KW-0732">Signal</keyword>
<evidence type="ECO:0000259" key="3">
    <source>
        <dbReference type="Pfam" id="PF03865"/>
    </source>
</evidence>
<sequence length="626" mass="66726">MRLRPALATAGLIALMSGLWAPAAAQVVPDGALRPDAGASRLPPPVYADPVPRPAPGRSETPTAPSVPRVPGDVPGVPDQGAVTLTQLIVEGDRAMKPVEAWAPARDAASGLVVSLEPDELIDPAWVQRQFAANDLVGPPVPYARIIALIQLINAQFAVNGYVNSGLLVPSQPPIRESGPLRLRLVLGRVAADGLNIADPGRGLDRRFVLDRLPSATAYPFNAADFERQFRLLAEGPAVTTVNADLRPHGRPGEAALAVTVMPAERLDAYISLANSRTPSIGAQRTAIGGSIRNLLTPGDRLAIEFGRTRGVIDVAASFEEPIFSPSWQFFVGLGFNDAAVVDSILAPLDIRTEGIQLYTGLAHQLIKTPLMPKGDGTFAPSTSLVARAQFDFRDTKTFLLGERFSFAPGSVDGVSRYYAARLALDFVSRSIRQVLALSVTLSVGIDGTRSDIAGVPAPDRNFIGMLGQANYARRLNGAGTELRGRLTAQYSSSVTCAGERLPIGGLNSVRGYRETLYLVDNAVIGSIELSQPLNLGGGADVTGPGQFVIGAFVDAAWFRNREPPNPPRDFISGAGLSLAWTPHPALSARVTWAHDFQKTRVAGNRNLQDDGIYFSILFNPSRLQR</sequence>
<feature type="compositionally biased region" description="Low complexity" evidence="1">
    <location>
        <begin position="66"/>
        <end position="77"/>
    </location>
</feature>
<dbReference type="GO" id="GO:0098046">
    <property type="term" value="C:type V protein secretion system complex"/>
    <property type="evidence" value="ECO:0007669"/>
    <property type="project" value="TreeGrafter"/>
</dbReference>
<evidence type="ECO:0000313" key="4">
    <source>
        <dbReference type="EMBL" id="MBA1374950.1"/>
    </source>
</evidence>
<comment type="caution">
    <text evidence="4">The sequence shown here is derived from an EMBL/GenBank/DDBJ whole genome shotgun (WGS) entry which is preliminary data.</text>
</comment>
<feature type="signal peptide" evidence="2">
    <location>
        <begin position="1"/>
        <end position="25"/>
    </location>
</feature>
<proteinExistence type="predicted"/>
<evidence type="ECO:0000313" key="5">
    <source>
        <dbReference type="Proteomes" id="UP000589292"/>
    </source>
</evidence>
<feature type="compositionally biased region" description="Pro residues" evidence="1">
    <location>
        <begin position="42"/>
        <end position="55"/>
    </location>
</feature>
<dbReference type="Proteomes" id="UP000589292">
    <property type="component" value="Unassembled WGS sequence"/>
</dbReference>
<feature type="domain" description="Haemolysin activator HlyB C-terminal" evidence="3">
    <location>
        <begin position="435"/>
        <end position="577"/>
    </location>
</feature>
<dbReference type="EMBL" id="VDES01000002">
    <property type="protein sequence ID" value="MBA1374950.1"/>
    <property type="molecule type" value="Genomic_DNA"/>
</dbReference>
<gene>
    <name evidence="4" type="ORF">FG486_11425</name>
</gene>
<dbReference type="InterPro" id="IPR051544">
    <property type="entry name" value="TPS_OM_transporter"/>
</dbReference>
<keyword evidence="5" id="KW-1185">Reference proteome</keyword>
<accession>A0A7V8REF3</accession>
<dbReference type="PANTHER" id="PTHR34597">
    <property type="entry name" value="SLR1661 PROTEIN"/>
    <property type="match status" value="1"/>
</dbReference>